<organism evidence="2 3">
    <name type="scientific">Geobacillus genomosp. 3</name>
    <dbReference type="NCBI Taxonomy" id="1921421"/>
    <lineage>
        <taxon>Bacteria</taxon>
        <taxon>Bacillati</taxon>
        <taxon>Bacillota</taxon>
        <taxon>Bacilli</taxon>
        <taxon>Bacillales</taxon>
        <taxon>Anoxybacillaceae</taxon>
        <taxon>Geobacillus</taxon>
    </lineage>
</organism>
<protein>
    <recommendedName>
        <fullName evidence="4">Asp23/Gls24 family envelope stress response protein</fullName>
    </recommendedName>
</protein>
<reference evidence="2 3" key="1">
    <citation type="journal article" date="2014" name="Genome Announc.">
        <title>Complete Genome Sequence of the Thermophilic Polychlorinated Biphenyl Degrader Geobacillus sp. Strain JF8 (NBRC 109937).</title>
        <authorList>
            <person name="Shintani M."/>
            <person name="Ohtsubo Y."/>
            <person name="Fukuda K."/>
            <person name="Hosoyama A."/>
            <person name="Ohji S."/>
            <person name="Yamazoe A."/>
            <person name="Fujita N."/>
            <person name="Nagata Y."/>
            <person name="Tsuda M."/>
            <person name="Hatta T."/>
            <person name="Kimbara K."/>
        </authorList>
    </citation>
    <scope>NUCLEOTIDE SEQUENCE [LARGE SCALE GENOMIC DNA]</scope>
    <source>
        <strain evidence="2 3">JF8</strain>
    </source>
</reference>
<dbReference type="Pfam" id="PF03780">
    <property type="entry name" value="Asp23"/>
    <property type="match status" value="1"/>
</dbReference>
<keyword evidence="3" id="KW-1185">Reference proteome</keyword>
<evidence type="ECO:0000313" key="3">
    <source>
        <dbReference type="Proteomes" id="UP000015500"/>
    </source>
</evidence>
<evidence type="ECO:0000313" key="2">
    <source>
        <dbReference type="EMBL" id="AGT31404.1"/>
    </source>
</evidence>
<name>S5YXI9_GEOG3</name>
<accession>S5YXI9</accession>
<proteinExistence type="inferred from homology"/>
<comment type="similarity">
    <text evidence="1">Belongs to the asp23 family.</text>
</comment>
<dbReference type="AlphaFoldDB" id="S5YXI9"/>
<sequence>MQRGENAVNTFRYRKRSAVEATLLTVVMMCVCEWEEVVPDDCEVFVTVSQSGGCHITVKLSIRYGAPVLAVCRQLQQQIAEEIAAMTPYSAESVDVTVKRLVAP</sequence>
<dbReference type="PATRIC" id="fig|1345697.3.peg.1013"/>
<evidence type="ECO:0008006" key="4">
    <source>
        <dbReference type="Google" id="ProtNLM"/>
    </source>
</evidence>
<evidence type="ECO:0000256" key="1">
    <source>
        <dbReference type="ARBA" id="ARBA00005721"/>
    </source>
</evidence>
<dbReference type="Proteomes" id="UP000015500">
    <property type="component" value="Chromosome"/>
</dbReference>
<dbReference type="STRING" id="1921421.M493_05530"/>
<gene>
    <name evidence="2" type="ORF">M493_05530</name>
</gene>
<dbReference type="HOGENOM" id="CLU_2342765_0_0_9"/>
<dbReference type="EMBL" id="CP006254">
    <property type="protein sequence ID" value="AGT31404.1"/>
    <property type="molecule type" value="Genomic_DNA"/>
</dbReference>
<dbReference type="InterPro" id="IPR005531">
    <property type="entry name" value="Asp23"/>
</dbReference>
<dbReference type="KEGG" id="gjf:M493_05530"/>